<dbReference type="HOGENOM" id="CLU_1658562_0_0_9"/>
<name>C2K1H8_LACRM</name>
<dbReference type="Proteomes" id="UP000004525">
    <property type="component" value="Unassembled WGS sequence"/>
</dbReference>
<dbReference type="InterPro" id="IPR029039">
    <property type="entry name" value="Flavoprotein-like_sf"/>
</dbReference>
<gene>
    <name evidence="2" type="ORF">HMPREF0539_3013</name>
</gene>
<evidence type="ECO:0000259" key="1">
    <source>
        <dbReference type="Pfam" id="PF12724"/>
    </source>
</evidence>
<accession>C2K1H8</accession>
<comment type="caution">
    <text evidence="2">The sequence shown here is derived from an EMBL/GenBank/DDBJ whole genome shotgun (WGS) entry which is preliminary data.</text>
</comment>
<reference evidence="2" key="1">
    <citation type="submission" date="2009-01" db="EMBL/GenBank/DDBJ databases">
        <authorList>
            <person name="Qin X."/>
            <person name="Bachman B."/>
            <person name="Battles P."/>
            <person name="Bell A."/>
            <person name="Bess C."/>
            <person name="Bickham C."/>
            <person name="Chaboub L."/>
            <person name="Chen D."/>
            <person name="Coyle M."/>
            <person name="Deiros D.R."/>
            <person name="Dinh H."/>
            <person name="Forbes L."/>
            <person name="Fowler G."/>
            <person name="Francisco L."/>
            <person name="Fu Q."/>
            <person name="Gubbala S."/>
            <person name="Hale W."/>
            <person name="Han Y."/>
            <person name="Hemphill L."/>
            <person name="Highlander S.K."/>
            <person name="Hirani K."/>
            <person name="Hogues M."/>
            <person name="Jackson L."/>
            <person name="Jakkamsetti A."/>
            <person name="Javaid M."/>
            <person name="Jiang H."/>
            <person name="Korchina V."/>
            <person name="Kovar C."/>
            <person name="Lara F."/>
            <person name="Lee S."/>
            <person name="Mata R."/>
            <person name="Mathew T."/>
            <person name="Moen C."/>
            <person name="Morales K."/>
            <person name="Munidasa M."/>
            <person name="Nazareth L."/>
            <person name="Ngo R."/>
            <person name="Nguyen L."/>
            <person name="Okwuonu G."/>
            <person name="Ongeri F."/>
            <person name="Patil S."/>
            <person name="Petrosino J."/>
            <person name="Pham C."/>
            <person name="Pham P."/>
            <person name="Pu L.-L."/>
            <person name="Puazo M."/>
            <person name="Raj R."/>
            <person name="Reid J."/>
            <person name="Rouhana J."/>
            <person name="Saada N."/>
            <person name="Shang Y."/>
            <person name="Simmons D."/>
            <person name="Thornton R."/>
            <person name="Warren J."/>
            <person name="Weissenberger G."/>
            <person name="Zhang J."/>
            <person name="Zhang L."/>
            <person name="Zhou C."/>
            <person name="Zhu D."/>
            <person name="Muzny D."/>
            <person name="Worley K."/>
            <person name="Gibbs R."/>
        </authorList>
    </citation>
    <scope>NUCLEOTIDE SEQUENCE [LARGE SCALE GENOMIC DNA]</scope>
    <source>
        <strain evidence="2">LMS2-1</strain>
    </source>
</reference>
<organism evidence="2 3">
    <name type="scientific">Lacticaseibacillus rhamnosus (strain LMS2-1)</name>
    <dbReference type="NCBI Taxonomy" id="525361"/>
    <lineage>
        <taxon>Bacteria</taxon>
        <taxon>Bacillati</taxon>
        <taxon>Bacillota</taxon>
        <taxon>Bacilli</taxon>
        <taxon>Lactobacillales</taxon>
        <taxon>Lactobacillaceae</taxon>
        <taxon>Lacticaseibacillus</taxon>
    </lineage>
</organism>
<dbReference type="SUPFAM" id="SSF52218">
    <property type="entry name" value="Flavoproteins"/>
    <property type="match status" value="1"/>
</dbReference>
<proteinExistence type="predicted"/>
<evidence type="ECO:0000313" key="2">
    <source>
        <dbReference type="EMBL" id="EEN78834.1"/>
    </source>
</evidence>
<protein>
    <recommendedName>
        <fullName evidence="1">Flavodoxin domain-containing protein</fullName>
    </recommendedName>
</protein>
<dbReference type="Gene3D" id="3.40.50.360">
    <property type="match status" value="1"/>
</dbReference>
<dbReference type="InterPro" id="IPR026816">
    <property type="entry name" value="Flavodoxin_dom"/>
</dbReference>
<feature type="domain" description="Flavodoxin" evidence="1">
    <location>
        <begin position="18"/>
        <end position="139"/>
    </location>
</feature>
<keyword evidence="3" id="KW-1185">Reference proteome</keyword>
<dbReference type="Pfam" id="PF12724">
    <property type="entry name" value="Flavodoxin_5"/>
    <property type="match status" value="1"/>
</dbReference>
<dbReference type="AlphaFoldDB" id="C2K1H8"/>
<sequence>MELAQESGKGGGQMEQTLVVYSSETGFTQRFALCIAQTLHCEMIDVQFLTASDLKNRSLVIYGGHLVGNKVLGLKSFYRQFKEDLPEQFIVFGSGVVRRESVNCQQIAQYQQNHQCQCTRFYYLQGHPKLNQMNLFWRIRAAWALKRYGSRSCPAVQDAIRPLVSDVTQVLNRSFATDIVENPPLS</sequence>
<evidence type="ECO:0000313" key="3">
    <source>
        <dbReference type="Proteomes" id="UP000004525"/>
    </source>
</evidence>
<dbReference type="EMBL" id="ACIZ01000122">
    <property type="protein sequence ID" value="EEN78834.1"/>
    <property type="molecule type" value="Genomic_DNA"/>
</dbReference>